<keyword evidence="3" id="KW-1185">Reference proteome</keyword>
<protein>
    <submittedName>
        <fullName evidence="2">Uncharacterized protein</fullName>
    </submittedName>
</protein>
<sequence length="97" mass="10212">MKGIQVSVSEATARGRAVEALRGRAATAAPNTHTAALPTAATTVPRSDGSAARRVHTPSLSMLRLPPQLLAASVTHRARSTRDDATLLALRPQQRHS</sequence>
<organism evidence="2 3">
    <name type="scientific">Streptomyces xanthochromogenes</name>
    <dbReference type="NCBI Taxonomy" id="67384"/>
    <lineage>
        <taxon>Bacteria</taxon>
        <taxon>Bacillati</taxon>
        <taxon>Actinomycetota</taxon>
        <taxon>Actinomycetes</taxon>
        <taxon>Kitasatosporales</taxon>
        <taxon>Streptomycetaceae</taxon>
        <taxon>Streptomyces</taxon>
    </lineage>
</organism>
<comment type="caution">
    <text evidence="2">The sequence shown here is derived from an EMBL/GenBank/DDBJ whole genome shotgun (WGS) entry which is preliminary data.</text>
</comment>
<evidence type="ECO:0000256" key="1">
    <source>
        <dbReference type="SAM" id="MobiDB-lite"/>
    </source>
</evidence>
<evidence type="ECO:0000313" key="2">
    <source>
        <dbReference type="EMBL" id="GGY55592.1"/>
    </source>
</evidence>
<gene>
    <name evidence="2" type="ORF">GCM10010326_57770</name>
</gene>
<name>A0ABQ3AL81_9ACTN</name>
<accession>A0ABQ3AL81</accession>
<dbReference type="Proteomes" id="UP000600946">
    <property type="component" value="Unassembled WGS sequence"/>
</dbReference>
<dbReference type="EMBL" id="BMUU01000011">
    <property type="protein sequence ID" value="GGY55592.1"/>
    <property type="molecule type" value="Genomic_DNA"/>
</dbReference>
<proteinExistence type="predicted"/>
<evidence type="ECO:0000313" key="3">
    <source>
        <dbReference type="Proteomes" id="UP000600946"/>
    </source>
</evidence>
<feature type="region of interest" description="Disordered" evidence="1">
    <location>
        <begin position="73"/>
        <end position="97"/>
    </location>
</feature>
<reference evidence="3" key="1">
    <citation type="journal article" date="2019" name="Int. J. Syst. Evol. Microbiol.">
        <title>The Global Catalogue of Microorganisms (GCM) 10K type strain sequencing project: providing services to taxonomists for standard genome sequencing and annotation.</title>
        <authorList>
            <consortium name="The Broad Institute Genomics Platform"/>
            <consortium name="The Broad Institute Genome Sequencing Center for Infectious Disease"/>
            <person name="Wu L."/>
            <person name="Ma J."/>
        </authorList>
    </citation>
    <scope>NUCLEOTIDE SEQUENCE [LARGE SCALE GENOMIC DNA]</scope>
    <source>
        <strain evidence="3">JCM 4594</strain>
    </source>
</reference>
<feature type="region of interest" description="Disordered" evidence="1">
    <location>
        <begin position="25"/>
        <end position="58"/>
    </location>
</feature>
<feature type="compositionally biased region" description="Low complexity" evidence="1">
    <location>
        <begin position="25"/>
        <end position="43"/>
    </location>
</feature>